<organism evidence="2 3">
    <name type="scientific">Colocasia esculenta</name>
    <name type="common">Wild taro</name>
    <name type="synonym">Arum esculentum</name>
    <dbReference type="NCBI Taxonomy" id="4460"/>
    <lineage>
        <taxon>Eukaryota</taxon>
        <taxon>Viridiplantae</taxon>
        <taxon>Streptophyta</taxon>
        <taxon>Embryophyta</taxon>
        <taxon>Tracheophyta</taxon>
        <taxon>Spermatophyta</taxon>
        <taxon>Magnoliopsida</taxon>
        <taxon>Liliopsida</taxon>
        <taxon>Araceae</taxon>
        <taxon>Aroideae</taxon>
        <taxon>Colocasieae</taxon>
        <taxon>Colocasia</taxon>
    </lineage>
</organism>
<sequence length="506" mass="56894">MLSRTMKRTYVAFQEDILPYAGLKAARESHAELQRLSLVPGHICSRPDLQILLGHRRFSKVPWLIPMIEILPLSSTRHLRAWGFSSVLVLSKQYHKIVHMWDSITTLAELWHPQTHTFVFPGFEATILLEELEVMLGLPKYQRGEEVALSYTVAPINTWGILGAITTKKTDLHSMTSRNHVHLLPIAQWVISQYKHKTENYLAIAKAAAICICGVILFPAEDGAISFSNLSIIDSISEGMYIGQAVLGYLYAGLSSAATGGPFYGSAVALELWMGMHIQFRAMDTLSTECKTMLHHPLAFVGAPLYMTPQAWCKTAHVKGLKGWRNYFKNMTAAGFDMHPRFLHNRMIYLPQRPRLALRLLGNEALVQYNQDRCYLQCGAAGTVVPRLSHYPPIQVQTMDDAQDERDESLGLYDVGKQVGETVDGQLQRLTRGCRAVLAEEPGAGANLELRRFLILFLGRLLFATRGDAVYCRFLLLLEDLDEVDNYAWGAAFLAHQFDSLDTSER</sequence>
<dbReference type="Proteomes" id="UP000652761">
    <property type="component" value="Unassembled WGS sequence"/>
</dbReference>
<dbReference type="InterPro" id="IPR044824">
    <property type="entry name" value="MAIN-like"/>
</dbReference>
<keyword evidence="3" id="KW-1185">Reference proteome</keyword>
<dbReference type="AlphaFoldDB" id="A0A843XMV2"/>
<evidence type="ECO:0000313" key="2">
    <source>
        <dbReference type="EMBL" id="MQM21074.1"/>
    </source>
</evidence>
<dbReference type="PANTHER" id="PTHR46033:SF8">
    <property type="entry name" value="PROTEIN MAINTENANCE OF MERISTEMS-LIKE"/>
    <property type="match status" value="1"/>
</dbReference>
<gene>
    <name evidence="2" type="ORF">Taro_054106</name>
</gene>
<feature type="domain" description="Aminotransferase-like plant mobile" evidence="1">
    <location>
        <begin position="95"/>
        <end position="280"/>
    </location>
</feature>
<protein>
    <recommendedName>
        <fullName evidence="1">Aminotransferase-like plant mobile domain-containing protein</fullName>
    </recommendedName>
</protein>
<name>A0A843XMV2_COLES</name>
<evidence type="ECO:0000259" key="1">
    <source>
        <dbReference type="Pfam" id="PF10536"/>
    </source>
</evidence>
<dbReference type="GO" id="GO:0010073">
    <property type="term" value="P:meristem maintenance"/>
    <property type="evidence" value="ECO:0007669"/>
    <property type="project" value="InterPro"/>
</dbReference>
<dbReference type="InterPro" id="IPR019557">
    <property type="entry name" value="AminoTfrase-like_pln_mobile"/>
</dbReference>
<dbReference type="Pfam" id="PF10536">
    <property type="entry name" value="PMD"/>
    <property type="match status" value="1"/>
</dbReference>
<reference evidence="2" key="1">
    <citation type="submission" date="2017-07" db="EMBL/GenBank/DDBJ databases">
        <title>Taro Niue Genome Assembly and Annotation.</title>
        <authorList>
            <person name="Atibalentja N."/>
            <person name="Keating K."/>
            <person name="Fields C.J."/>
        </authorList>
    </citation>
    <scope>NUCLEOTIDE SEQUENCE</scope>
    <source>
        <strain evidence="2">Niue_2</strain>
        <tissue evidence="2">Leaf</tissue>
    </source>
</reference>
<evidence type="ECO:0000313" key="3">
    <source>
        <dbReference type="Proteomes" id="UP000652761"/>
    </source>
</evidence>
<proteinExistence type="predicted"/>
<dbReference type="EMBL" id="NMUH01010569">
    <property type="protein sequence ID" value="MQM21074.1"/>
    <property type="molecule type" value="Genomic_DNA"/>
</dbReference>
<comment type="caution">
    <text evidence="2">The sequence shown here is derived from an EMBL/GenBank/DDBJ whole genome shotgun (WGS) entry which is preliminary data.</text>
</comment>
<dbReference type="PANTHER" id="PTHR46033">
    <property type="entry name" value="PROTEIN MAIN-LIKE 2"/>
    <property type="match status" value="1"/>
</dbReference>
<accession>A0A843XMV2</accession>